<dbReference type="InterPro" id="IPR036097">
    <property type="entry name" value="HisK_dim/P_sf"/>
</dbReference>
<dbReference type="CDD" id="cd00130">
    <property type="entry name" value="PAS"/>
    <property type="match status" value="2"/>
</dbReference>
<sequence length="490" mass="56326">MMADNNVACERLRLLDTLEIMDSIPEKVYDDITSLAASICGTPVSLITLLGEKRQYFKSHHGVGFNETQIEVSICKHLVDDDIDKLIVEDLRKDNRFKNNPMVAKEPGITFYAGVPLTWSNGVRLGSLCVIDSQPKKISTEQVKALKTLAQQVIQLLELRKAKKEVDQKNEELEKILSSSLDVICTVDREGTFMQINNACKKIWGYKPKELIGQHLMDFVYRKDIPITQKSTEATISGKKTLNFENRYIHKDGSLVSVLWSANWDERDELMYCVAKDITERKKVRLQLEHSERRFKTLVQEGGELIAILDEDANYSYVSPTSTKILQIEPEEFIGTNAFDYIHPEDQESVFNQFKEILQKSQIKIEPFRFKNKAGNWRWVETIVTNQKNEPSLNGIVANSRDVTERIAYLKAIEEQNARLREIAWTQSHVFRAPVARLMGLIELIKDKEIEFDEKDEILNFIIISAQEIDTIIKNIVENSANKIELEDLK</sequence>
<evidence type="ECO:0000259" key="1">
    <source>
        <dbReference type="PROSITE" id="PS50112"/>
    </source>
</evidence>
<dbReference type="Pfam" id="PF01590">
    <property type="entry name" value="GAF"/>
    <property type="match status" value="1"/>
</dbReference>
<reference evidence="3 4" key="1">
    <citation type="submission" date="2024-01" db="EMBL/GenBank/DDBJ databases">
        <title>Maribacter spp. originated from different algae showed divergent polysaccharides utilization ability.</title>
        <authorList>
            <person name="Wang H."/>
            <person name="Wu Y."/>
        </authorList>
    </citation>
    <scope>NUCLEOTIDE SEQUENCE [LARGE SCALE GENOMIC DNA]</scope>
    <source>
        <strain evidence="3 4">PR1</strain>
    </source>
</reference>
<dbReference type="PROSITE" id="PS50113">
    <property type="entry name" value="PAC"/>
    <property type="match status" value="1"/>
</dbReference>
<dbReference type="Gene3D" id="3.30.450.20">
    <property type="entry name" value="PAS domain"/>
    <property type="match status" value="2"/>
</dbReference>
<accession>A0ABU7IRD0</accession>
<feature type="domain" description="PAS" evidence="1">
    <location>
        <begin position="169"/>
        <end position="239"/>
    </location>
</feature>
<evidence type="ECO:0000313" key="3">
    <source>
        <dbReference type="EMBL" id="MEE1975519.1"/>
    </source>
</evidence>
<dbReference type="PANTHER" id="PTHR43102:SF2">
    <property type="entry name" value="GAF DOMAIN-CONTAINING PROTEIN"/>
    <property type="match status" value="1"/>
</dbReference>
<dbReference type="InterPro" id="IPR000700">
    <property type="entry name" value="PAS-assoc_C"/>
</dbReference>
<dbReference type="SMART" id="SM00086">
    <property type="entry name" value="PAC"/>
    <property type="match status" value="2"/>
</dbReference>
<dbReference type="SUPFAM" id="SSF55785">
    <property type="entry name" value="PYP-like sensor domain (PAS domain)"/>
    <property type="match status" value="2"/>
</dbReference>
<dbReference type="SMART" id="SM00091">
    <property type="entry name" value="PAS"/>
    <property type="match status" value="2"/>
</dbReference>
<dbReference type="SUPFAM" id="SSF47384">
    <property type="entry name" value="Homodimeric domain of signal transducing histidine kinase"/>
    <property type="match status" value="1"/>
</dbReference>
<dbReference type="NCBIfam" id="TIGR00229">
    <property type="entry name" value="sensory_box"/>
    <property type="match status" value="2"/>
</dbReference>
<dbReference type="InterPro" id="IPR013655">
    <property type="entry name" value="PAS_fold_3"/>
</dbReference>
<feature type="domain" description="PAC" evidence="2">
    <location>
        <begin position="242"/>
        <end position="290"/>
    </location>
</feature>
<protein>
    <submittedName>
        <fullName evidence="3">PAS domain S-box protein</fullName>
    </submittedName>
</protein>
<feature type="domain" description="PAS" evidence="1">
    <location>
        <begin position="291"/>
        <end position="361"/>
    </location>
</feature>
<dbReference type="SUPFAM" id="SSF55781">
    <property type="entry name" value="GAF domain-like"/>
    <property type="match status" value="1"/>
</dbReference>
<comment type="caution">
    <text evidence="3">The sequence shown here is derived from an EMBL/GenBank/DDBJ whole genome shotgun (WGS) entry which is preliminary data.</text>
</comment>
<dbReference type="PANTHER" id="PTHR43102">
    <property type="entry name" value="SLR1143 PROTEIN"/>
    <property type="match status" value="1"/>
</dbReference>
<proteinExistence type="predicted"/>
<dbReference type="Proteomes" id="UP001356308">
    <property type="component" value="Unassembled WGS sequence"/>
</dbReference>
<organism evidence="3 4">
    <name type="scientific">Maribacter cobaltidurans</name>
    <dbReference type="NCBI Taxonomy" id="1178778"/>
    <lineage>
        <taxon>Bacteria</taxon>
        <taxon>Pseudomonadati</taxon>
        <taxon>Bacteroidota</taxon>
        <taxon>Flavobacteriia</taxon>
        <taxon>Flavobacteriales</taxon>
        <taxon>Flavobacteriaceae</taxon>
        <taxon>Maribacter</taxon>
    </lineage>
</organism>
<evidence type="ECO:0000313" key="4">
    <source>
        <dbReference type="Proteomes" id="UP001356308"/>
    </source>
</evidence>
<dbReference type="InterPro" id="IPR029016">
    <property type="entry name" value="GAF-like_dom_sf"/>
</dbReference>
<dbReference type="InterPro" id="IPR035965">
    <property type="entry name" value="PAS-like_dom_sf"/>
</dbReference>
<dbReference type="Gene3D" id="3.30.450.40">
    <property type="match status" value="1"/>
</dbReference>
<dbReference type="InterPro" id="IPR000014">
    <property type="entry name" value="PAS"/>
</dbReference>
<dbReference type="RefSeq" id="WP_272650340.1">
    <property type="nucleotide sequence ID" value="NZ_JAZDDG010000002.1"/>
</dbReference>
<dbReference type="Pfam" id="PF08447">
    <property type="entry name" value="PAS_3"/>
    <property type="match status" value="1"/>
</dbReference>
<keyword evidence="4" id="KW-1185">Reference proteome</keyword>
<gene>
    <name evidence="3" type="ORF">V1I91_05535</name>
</gene>
<evidence type="ECO:0000259" key="2">
    <source>
        <dbReference type="PROSITE" id="PS50113"/>
    </source>
</evidence>
<dbReference type="PROSITE" id="PS50112">
    <property type="entry name" value="PAS"/>
    <property type="match status" value="2"/>
</dbReference>
<name>A0ABU7IRD0_9FLAO</name>
<dbReference type="InterPro" id="IPR001610">
    <property type="entry name" value="PAC"/>
</dbReference>
<dbReference type="EMBL" id="JAZDDG010000002">
    <property type="protein sequence ID" value="MEE1975519.1"/>
    <property type="molecule type" value="Genomic_DNA"/>
</dbReference>
<dbReference type="Pfam" id="PF13426">
    <property type="entry name" value="PAS_9"/>
    <property type="match status" value="1"/>
</dbReference>
<dbReference type="InterPro" id="IPR003018">
    <property type="entry name" value="GAF"/>
</dbReference>